<proteinExistence type="predicted"/>
<dbReference type="EMBL" id="OA882219">
    <property type="protein sequence ID" value="CAD7273871.1"/>
    <property type="molecule type" value="Genomic_DNA"/>
</dbReference>
<dbReference type="InterPro" id="IPR002018">
    <property type="entry name" value="CarbesteraseB"/>
</dbReference>
<dbReference type="InterPro" id="IPR029058">
    <property type="entry name" value="AB_hydrolase_fold"/>
</dbReference>
<keyword evidence="1" id="KW-0325">Glycoprotein</keyword>
<dbReference type="EMBL" id="CAJPEX010000182">
    <property type="protein sequence ID" value="CAG0914023.1"/>
    <property type="molecule type" value="Genomic_DNA"/>
</dbReference>
<protein>
    <recommendedName>
        <fullName evidence="2">Carboxylesterase type B domain-containing protein</fullName>
    </recommendedName>
</protein>
<feature type="domain" description="Carboxylesterase type B" evidence="2">
    <location>
        <begin position="27"/>
        <end position="172"/>
    </location>
</feature>
<evidence type="ECO:0000259" key="2">
    <source>
        <dbReference type="Pfam" id="PF00135"/>
    </source>
</evidence>
<dbReference type="Gene3D" id="3.40.50.1820">
    <property type="entry name" value="alpha/beta hydrolase"/>
    <property type="match status" value="1"/>
</dbReference>
<name>A0A7R9BER1_9CRUS</name>
<gene>
    <name evidence="3" type="ORF">NMOB1V02_LOCUS1740</name>
</gene>
<evidence type="ECO:0000256" key="1">
    <source>
        <dbReference type="ARBA" id="ARBA00023180"/>
    </source>
</evidence>
<evidence type="ECO:0000313" key="3">
    <source>
        <dbReference type="EMBL" id="CAD7273871.1"/>
    </source>
</evidence>
<keyword evidence="4" id="KW-1185">Reference proteome</keyword>
<dbReference type="Pfam" id="PF00135">
    <property type="entry name" value="COesterase"/>
    <property type="match status" value="1"/>
</dbReference>
<reference evidence="3" key="1">
    <citation type="submission" date="2020-11" db="EMBL/GenBank/DDBJ databases">
        <authorList>
            <person name="Tran Van P."/>
        </authorList>
    </citation>
    <scope>NUCLEOTIDE SEQUENCE</scope>
</reference>
<dbReference type="SUPFAM" id="SSF53474">
    <property type="entry name" value="alpha/beta-Hydrolases"/>
    <property type="match status" value="1"/>
</dbReference>
<dbReference type="Proteomes" id="UP000678499">
    <property type="component" value="Unassembled WGS sequence"/>
</dbReference>
<evidence type="ECO:0000313" key="4">
    <source>
        <dbReference type="Proteomes" id="UP000678499"/>
    </source>
</evidence>
<organism evidence="3">
    <name type="scientific">Notodromas monacha</name>
    <dbReference type="NCBI Taxonomy" id="399045"/>
    <lineage>
        <taxon>Eukaryota</taxon>
        <taxon>Metazoa</taxon>
        <taxon>Ecdysozoa</taxon>
        <taxon>Arthropoda</taxon>
        <taxon>Crustacea</taxon>
        <taxon>Oligostraca</taxon>
        <taxon>Ostracoda</taxon>
        <taxon>Podocopa</taxon>
        <taxon>Podocopida</taxon>
        <taxon>Cypridocopina</taxon>
        <taxon>Cypridoidea</taxon>
        <taxon>Cyprididae</taxon>
        <taxon>Notodromas</taxon>
    </lineage>
</organism>
<dbReference type="AlphaFoldDB" id="A0A7R9BER1"/>
<accession>A0A7R9BER1</accession>
<sequence length="201" mass="23221">MRTLDTSWETSGCRDALQIPATVGPDQARKVCQRVRNLYFQDRRIDFQSIYNLVQMTGDRWFNVPTMKSAFHHARKARVHLYLFAFQGRYAVINIINGIARKLGLPPLPAAVSHGDDYTYRSNSGNFTSHEGKIGEMYSGMIRHFVTTGEPRPSLPEYQISWRPFDPAKNDLVRQVYDDYVRLDTISDPMNLVNFWDSLNI</sequence>